<comment type="caution">
    <text evidence="1">The sequence shown here is derived from an EMBL/GenBank/DDBJ whole genome shotgun (WGS) entry which is preliminary data.</text>
</comment>
<proteinExistence type="predicted"/>
<sequence>MTKGALWWVLAAILWVGGVPAASALGSPGGGFGSTTGDGATVTLTTSEIKTALNEAAAAATAPKPRPYYEYKTQINCAAGNEATDSGCGTAASACDNGQFQAVVLRRLMVPKPGGGYQLAPPPEGLWQGWGLTCSPQLIPGTNLPTLANVMTAFREIDFAKGGLSIQPVGNVTLVNLATYFEATWPEAGVGPDETDVSDLMGYRLEIQPVVRSFTYVYGDGDSSEPTESMGGPYPDGDIRHTYEQKGSMATRVDTVYGGRFRFGQGQWMTIPGTVTVEGTPVTLEVREAKARLYGSANPAPHR</sequence>
<dbReference type="EMBL" id="PVTI01000028">
    <property type="protein sequence ID" value="PRY53408.1"/>
    <property type="molecule type" value="Genomic_DNA"/>
</dbReference>
<dbReference type="OrthoDB" id="5192284at2"/>
<evidence type="ECO:0000313" key="1">
    <source>
        <dbReference type="EMBL" id="PRY53408.1"/>
    </source>
</evidence>
<keyword evidence="2" id="KW-1185">Reference proteome</keyword>
<gene>
    <name evidence="1" type="ORF">BCF74_12827</name>
</gene>
<dbReference type="AlphaFoldDB" id="A0A2T0U6B6"/>
<evidence type="ECO:0000313" key="2">
    <source>
        <dbReference type="Proteomes" id="UP000237822"/>
    </source>
</evidence>
<protein>
    <submittedName>
        <fullName evidence="1">Uncharacterized protein</fullName>
    </submittedName>
</protein>
<reference evidence="1 2" key="1">
    <citation type="submission" date="2018-03" db="EMBL/GenBank/DDBJ databases">
        <title>Genomic Encyclopedia of Archaeal and Bacterial Type Strains, Phase II (KMG-II): from individual species to whole genera.</title>
        <authorList>
            <person name="Goeker M."/>
        </authorList>
    </citation>
    <scope>NUCLEOTIDE SEQUENCE [LARGE SCALE GENOMIC DNA]</scope>
    <source>
        <strain evidence="1 2">ATCC BAA-1496</strain>
    </source>
</reference>
<dbReference type="Proteomes" id="UP000237822">
    <property type="component" value="Unassembled WGS sequence"/>
</dbReference>
<accession>A0A2T0U6B6</accession>
<dbReference type="RefSeq" id="WP_146132986.1">
    <property type="nucleotide sequence ID" value="NZ_PVTI01000028.1"/>
</dbReference>
<name>A0A2T0U6B6_9MICO</name>
<organism evidence="1 2">
    <name type="scientific">Knoellia remsis</name>
    <dbReference type="NCBI Taxonomy" id="407159"/>
    <lineage>
        <taxon>Bacteria</taxon>
        <taxon>Bacillati</taxon>
        <taxon>Actinomycetota</taxon>
        <taxon>Actinomycetes</taxon>
        <taxon>Micrococcales</taxon>
        <taxon>Intrasporangiaceae</taxon>
        <taxon>Knoellia</taxon>
    </lineage>
</organism>